<dbReference type="AlphaFoldDB" id="A0A941F2Y0"/>
<protein>
    <submittedName>
        <fullName evidence="1">Uncharacterized protein</fullName>
    </submittedName>
</protein>
<name>A0A941F2Y0_9BACT</name>
<accession>A0A941F2Y0</accession>
<comment type="caution">
    <text evidence="1">The sequence shown here is derived from an EMBL/GenBank/DDBJ whole genome shotgun (WGS) entry which is preliminary data.</text>
</comment>
<evidence type="ECO:0000313" key="1">
    <source>
        <dbReference type="EMBL" id="MBR8535417.1"/>
    </source>
</evidence>
<dbReference type="RefSeq" id="WP_212189323.1">
    <property type="nucleotide sequence ID" value="NZ_JAGTAR010000009.1"/>
</dbReference>
<reference evidence="1" key="2">
    <citation type="submission" date="2021-04" db="EMBL/GenBank/DDBJ databases">
        <authorList>
            <person name="Zhang T."/>
            <person name="Zhang Y."/>
            <person name="Lu D."/>
            <person name="Zuo D."/>
            <person name="Du Z."/>
        </authorList>
    </citation>
    <scope>NUCLEOTIDE SEQUENCE</scope>
    <source>
        <strain evidence="1">JR1</strain>
    </source>
</reference>
<reference evidence="1" key="1">
    <citation type="journal article" date="2018" name="Int. J. Syst. Evol. Microbiol.">
        <title>Carboxylicivirga sediminis sp. nov., isolated from coastal sediment.</title>
        <authorList>
            <person name="Wang F.Q."/>
            <person name="Ren L.H."/>
            <person name="Zou R.J."/>
            <person name="Sun Y.Z."/>
            <person name="Liu X.J."/>
            <person name="Jiang F."/>
            <person name="Liu L.J."/>
        </authorList>
    </citation>
    <scope>NUCLEOTIDE SEQUENCE</scope>
    <source>
        <strain evidence="1">JR1</strain>
    </source>
</reference>
<dbReference type="EMBL" id="JAGTAR010000009">
    <property type="protein sequence ID" value="MBR8535417.1"/>
    <property type="molecule type" value="Genomic_DNA"/>
</dbReference>
<sequence>MVLMFSIVATIDFFHNVYLFTVYGGNVDLKTSKQKEKCPWSDKAIRDFVDRMEHLPAPEEDEFTPLSEKLSSRYPFPIWDVRPLVKRLRENNDEKDTEKIAAKVLAHADKYTVTIEDSYKALEILDELRA</sequence>
<keyword evidence="2" id="KW-1185">Reference proteome</keyword>
<dbReference type="Proteomes" id="UP000679220">
    <property type="component" value="Unassembled WGS sequence"/>
</dbReference>
<evidence type="ECO:0000313" key="2">
    <source>
        <dbReference type="Proteomes" id="UP000679220"/>
    </source>
</evidence>
<organism evidence="1 2">
    <name type="scientific">Carboxylicivirga sediminis</name>
    <dbReference type="NCBI Taxonomy" id="2006564"/>
    <lineage>
        <taxon>Bacteria</taxon>
        <taxon>Pseudomonadati</taxon>
        <taxon>Bacteroidota</taxon>
        <taxon>Bacteroidia</taxon>
        <taxon>Marinilabiliales</taxon>
        <taxon>Marinilabiliaceae</taxon>
        <taxon>Carboxylicivirga</taxon>
    </lineage>
</organism>
<proteinExistence type="predicted"/>
<gene>
    <name evidence="1" type="ORF">KDU71_07580</name>
</gene>